<evidence type="ECO:0000313" key="7">
    <source>
        <dbReference type="Proteomes" id="UP000823201"/>
    </source>
</evidence>
<name>A0ABS2Q690_9BACL</name>
<evidence type="ECO:0000256" key="3">
    <source>
        <dbReference type="ARBA" id="ARBA00022679"/>
    </source>
</evidence>
<sequence>MNQRYIDFLAKLSIDNAHPGGHDLTEKVIAASHLEPGERVLDVGCGTGATACYLAENTSTQVTGLDFHPKMVKQASERAKNAKASFTVLQGSAEKIPFEMESFDWVISESVTAFTQIAQSIPEYYRVLRTGGKLIAIEMTIEHVLPEEDARFICDLYGVSGLYTEQDWLTLLKKAGFSTVEAFTDKEFETEAVAPVGPAFQIDGALDRDAIDIWLAHLMTMQTYQDVLSYRIYRAIK</sequence>
<dbReference type="RefSeq" id="WP_205005653.1">
    <property type="nucleotide sequence ID" value="NZ_CBCRXA010000004.1"/>
</dbReference>
<dbReference type="InterPro" id="IPR029063">
    <property type="entry name" value="SAM-dependent_MTases_sf"/>
</dbReference>
<feature type="domain" description="Methyltransferase type 11" evidence="5">
    <location>
        <begin position="41"/>
        <end position="135"/>
    </location>
</feature>
<dbReference type="Proteomes" id="UP000823201">
    <property type="component" value="Unassembled WGS sequence"/>
</dbReference>
<dbReference type="PANTHER" id="PTHR44307:SF2">
    <property type="entry name" value="PHOSPHOETHANOLAMINE METHYLTRANSFERASE ISOFORM X1"/>
    <property type="match status" value="1"/>
</dbReference>
<dbReference type="PANTHER" id="PTHR44307">
    <property type="entry name" value="PHOSPHOETHANOLAMINE METHYLTRANSFERASE"/>
    <property type="match status" value="1"/>
</dbReference>
<dbReference type="Gene3D" id="3.40.50.150">
    <property type="entry name" value="Vaccinia Virus protein VP39"/>
    <property type="match status" value="1"/>
</dbReference>
<proteinExistence type="predicted"/>
<evidence type="ECO:0000256" key="2">
    <source>
        <dbReference type="ARBA" id="ARBA00022603"/>
    </source>
</evidence>
<comment type="caution">
    <text evidence="6">The sequence shown here is derived from an EMBL/GenBank/DDBJ whole genome shotgun (WGS) entry which is preliminary data.</text>
</comment>
<dbReference type="Pfam" id="PF08241">
    <property type="entry name" value="Methyltransf_11"/>
    <property type="match status" value="1"/>
</dbReference>
<evidence type="ECO:0000313" key="6">
    <source>
        <dbReference type="EMBL" id="MBM7657304.1"/>
    </source>
</evidence>
<organism evidence="6 7">
    <name type="scientific">Sporolactobacillus spathodeae</name>
    <dbReference type="NCBI Taxonomy" id="1465502"/>
    <lineage>
        <taxon>Bacteria</taxon>
        <taxon>Bacillati</taxon>
        <taxon>Bacillota</taxon>
        <taxon>Bacilli</taxon>
        <taxon>Bacillales</taxon>
        <taxon>Sporolactobacillaceae</taxon>
        <taxon>Sporolactobacillus</taxon>
    </lineage>
</organism>
<dbReference type="InterPro" id="IPR013216">
    <property type="entry name" value="Methyltransf_11"/>
</dbReference>
<keyword evidence="3" id="KW-0808">Transferase</keyword>
<dbReference type="CDD" id="cd02440">
    <property type="entry name" value="AdoMet_MTases"/>
    <property type="match status" value="1"/>
</dbReference>
<evidence type="ECO:0000256" key="1">
    <source>
        <dbReference type="ARBA" id="ARBA00005189"/>
    </source>
</evidence>
<gene>
    <name evidence="6" type="ORF">JOC27_000747</name>
</gene>
<evidence type="ECO:0000256" key="4">
    <source>
        <dbReference type="ARBA" id="ARBA00025707"/>
    </source>
</evidence>
<accession>A0ABS2Q690</accession>
<dbReference type="SUPFAM" id="SSF53335">
    <property type="entry name" value="S-adenosyl-L-methionine-dependent methyltransferases"/>
    <property type="match status" value="1"/>
</dbReference>
<evidence type="ECO:0000259" key="5">
    <source>
        <dbReference type="Pfam" id="PF08241"/>
    </source>
</evidence>
<comment type="pathway">
    <text evidence="1">Lipid metabolism.</text>
</comment>
<keyword evidence="7" id="KW-1185">Reference proteome</keyword>
<reference evidence="6 7" key="1">
    <citation type="submission" date="2021-01" db="EMBL/GenBank/DDBJ databases">
        <title>Genomic Encyclopedia of Type Strains, Phase IV (KMG-IV): sequencing the most valuable type-strain genomes for metagenomic binning, comparative biology and taxonomic classification.</title>
        <authorList>
            <person name="Goeker M."/>
        </authorList>
    </citation>
    <scope>NUCLEOTIDE SEQUENCE [LARGE SCALE GENOMIC DNA]</scope>
    <source>
        <strain evidence="6 7">DSM 100968</strain>
    </source>
</reference>
<keyword evidence="6" id="KW-0830">Ubiquinone</keyword>
<keyword evidence="2" id="KW-0489">Methyltransferase</keyword>
<protein>
    <submittedName>
        <fullName evidence="6">Ubiquinone/menaquinone biosynthesis C-methylase UbiE</fullName>
    </submittedName>
</protein>
<dbReference type="EMBL" id="JAFBEV010000005">
    <property type="protein sequence ID" value="MBM7657304.1"/>
    <property type="molecule type" value="Genomic_DNA"/>
</dbReference>
<comment type="pathway">
    <text evidence="4">Phospholipid metabolism.</text>
</comment>